<reference evidence="1" key="1">
    <citation type="submission" date="2009-08" db="EMBL/GenBank/DDBJ databases">
        <authorList>
            <person name="Weinstock G."/>
            <person name="Sodergren E."/>
            <person name="Clifton S."/>
            <person name="Fulton L."/>
            <person name="Fulton B."/>
            <person name="Courtney L."/>
            <person name="Fronick C."/>
            <person name="Harrison M."/>
            <person name="Strong C."/>
            <person name="Farmer C."/>
            <person name="Delahaunty K."/>
            <person name="Markovic C."/>
            <person name="Hall O."/>
            <person name="Minx P."/>
            <person name="Tomlinson C."/>
            <person name="Mitreva M."/>
            <person name="Nelson J."/>
            <person name="Hou S."/>
            <person name="Wollam A."/>
            <person name="Pepin K.H."/>
            <person name="Johnson M."/>
            <person name="Bhonagiri V."/>
            <person name="Nash W.E."/>
            <person name="Warren W."/>
            <person name="Chinwalla A."/>
            <person name="Mardis E.R."/>
            <person name="Wilson R.K."/>
        </authorList>
    </citation>
    <scope>NUCLEOTIDE SEQUENCE [LARGE SCALE GENOMIC DNA]</scope>
    <source>
        <strain evidence="1">A2-165</strain>
    </source>
</reference>
<protein>
    <submittedName>
        <fullName evidence="1">Uncharacterized protein</fullName>
    </submittedName>
</protein>
<evidence type="ECO:0000313" key="2">
    <source>
        <dbReference type="Proteomes" id="UP000004619"/>
    </source>
</evidence>
<comment type="caution">
    <text evidence="1">The sequence shown here is derived from an EMBL/GenBank/DDBJ whole genome shotgun (WGS) entry which is preliminary data.</text>
</comment>
<dbReference type="STRING" id="411483.FAEPRAA2165_01375"/>
<organism evidence="1 2">
    <name type="scientific">Faecalibacterium duncaniae (strain DSM 17677 / JCM 31915 / A2-165)</name>
    <name type="common">Faecalibacterium prausnitzii</name>
    <dbReference type="NCBI Taxonomy" id="411483"/>
    <lineage>
        <taxon>Bacteria</taxon>
        <taxon>Bacillati</taxon>
        <taxon>Bacillota</taxon>
        <taxon>Clostridia</taxon>
        <taxon>Eubacteriales</taxon>
        <taxon>Oscillospiraceae</taxon>
        <taxon>Faecalibacterium</taxon>
    </lineage>
</organism>
<gene>
    <name evidence="1" type="ORF">FAEPRAA2165_01375</name>
</gene>
<name>C7H505_FAED2</name>
<proteinExistence type="predicted"/>
<sequence>MKYICFYMVKRAGNLTDNAADKTTGIVLVKKTPYFPLYILKEQALHALRRAPAFGKPNY</sequence>
<accession>C7H505</accession>
<dbReference type="AlphaFoldDB" id="C7H505"/>
<evidence type="ECO:0000313" key="1">
    <source>
        <dbReference type="EMBL" id="EEU97017.1"/>
    </source>
</evidence>
<dbReference type="HOGENOM" id="CLU_2953667_0_0_9"/>
<dbReference type="EMBL" id="ACOP02000039">
    <property type="protein sequence ID" value="EEU97017.1"/>
    <property type="molecule type" value="Genomic_DNA"/>
</dbReference>
<keyword evidence="2" id="KW-1185">Reference proteome</keyword>
<dbReference type="Proteomes" id="UP000004619">
    <property type="component" value="Unassembled WGS sequence"/>
</dbReference>